<accession>A0A560E4K4</accession>
<dbReference type="Proteomes" id="UP000319949">
    <property type="component" value="Unassembled WGS sequence"/>
</dbReference>
<gene>
    <name evidence="2" type="ORF">FBZ96_102675</name>
</gene>
<feature type="signal peptide" evidence="1">
    <location>
        <begin position="1"/>
        <end position="26"/>
    </location>
</feature>
<name>A0A560E4K4_9BRAD</name>
<dbReference type="EMBL" id="VITK01000002">
    <property type="protein sequence ID" value="TWB04200.1"/>
    <property type="molecule type" value="Genomic_DNA"/>
</dbReference>
<dbReference type="AlphaFoldDB" id="A0A560E4K4"/>
<evidence type="ECO:0000256" key="1">
    <source>
        <dbReference type="SAM" id="SignalP"/>
    </source>
</evidence>
<feature type="chain" id="PRO_5022225760" evidence="1">
    <location>
        <begin position="27"/>
        <end position="157"/>
    </location>
</feature>
<dbReference type="RefSeq" id="WP_145659110.1">
    <property type="nucleotide sequence ID" value="NZ_VITK01000002.1"/>
</dbReference>
<proteinExistence type="predicted"/>
<dbReference type="STRING" id="1803665.GCA_001641335_01858"/>
<sequence length="157" mass="17053">MKLSKLTCTLLGGVMASLVLLQPALSYSGTAQHPWSRARIDMLPAEIRADVQKWSAACGGSIAAAQYFALYLTVPGAEFVALHFDEFQCRSGAVHCDSAGCPHEVYIATAGRYRRVLAVRAHDIRLSSANNQAFVELLDGHGSSRTLRWNGSRFVAK</sequence>
<reference evidence="2 3" key="1">
    <citation type="submission" date="2019-06" db="EMBL/GenBank/DDBJ databases">
        <title>Genomic Encyclopedia of Type Strains, Phase IV (KMG-V): Genome sequencing to study the core and pangenomes of soil and plant-associated prokaryotes.</title>
        <authorList>
            <person name="Whitman W."/>
        </authorList>
    </citation>
    <scope>NUCLEOTIDE SEQUENCE [LARGE SCALE GENOMIC DNA]</scope>
    <source>
        <strain evidence="2 3">BR 510</strain>
    </source>
</reference>
<evidence type="ECO:0000313" key="2">
    <source>
        <dbReference type="EMBL" id="TWB04200.1"/>
    </source>
</evidence>
<dbReference type="OrthoDB" id="8128381at2"/>
<evidence type="ECO:0000313" key="3">
    <source>
        <dbReference type="Proteomes" id="UP000319949"/>
    </source>
</evidence>
<comment type="caution">
    <text evidence="2">The sequence shown here is derived from an EMBL/GenBank/DDBJ whole genome shotgun (WGS) entry which is preliminary data.</text>
</comment>
<protein>
    <submittedName>
        <fullName evidence="2">Uncharacterized protein</fullName>
    </submittedName>
</protein>
<keyword evidence="1" id="KW-0732">Signal</keyword>
<keyword evidence="3" id="KW-1185">Reference proteome</keyword>
<organism evidence="2 3">
    <name type="scientific">Bradyrhizobium stylosanthis</name>
    <dbReference type="NCBI Taxonomy" id="1803665"/>
    <lineage>
        <taxon>Bacteria</taxon>
        <taxon>Pseudomonadati</taxon>
        <taxon>Pseudomonadota</taxon>
        <taxon>Alphaproteobacteria</taxon>
        <taxon>Hyphomicrobiales</taxon>
        <taxon>Nitrobacteraceae</taxon>
        <taxon>Bradyrhizobium</taxon>
    </lineage>
</organism>